<dbReference type="GO" id="GO:0005524">
    <property type="term" value="F:ATP binding"/>
    <property type="evidence" value="ECO:0007669"/>
    <property type="project" value="UniProtKB-UniRule"/>
</dbReference>
<feature type="binding site" evidence="7">
    <location>
        <position position="109"/>
    </location>
    <ligand>
        <name>Zn(2+)</name>
        <dbReference type="ChEBI" id="CHEBI:29105"/>
    </ligand>
</feature>
<feature type="domain" description="Aminoacyl-tRNA synthetase class I anticodon-binding" evidence="9">
    <location>
        <begin position="336"/>
        <end position="473"/>
    </location>
</feature>
<keyword evidence="3 7" id="KW-0547">Nucleotide-binding</keyword>
<evidence type="ECO:0000256" key="3">
    <source>
        <dbReference type="ARBA" id="ARBA00022741"/>
    </source>
</evidence>
<accession>A0A972VTJ9</accession>
<feature type="short sequence motif" description="'KMSKS' region" evidence="7">
    <location>
        <begin position="252"/>
        <end position="256"/>
    </location>
</feature>
<feature type="binding site" evidence="7">
    <location>
        <position position="255"/>
    </location>
    <ligand>
        <name>ATP</name>
        <dbReference type="ChEBI" id="CHEBI:30616"/>
    </ligand>
</feature>
<evidence type="ECO:0000256" key="4">
    <source>
        <dbReference type="ARBA" id="ARBA00022840"/>
    </source>
</evidence>
<keyword evidence="7" id="KW-0479">Metal-binding</keyword>
<comment type="subcellular location">
    <subcellularLocation>
        <location evidence="7">Cytoplasm</location>
    </subcellularLocation>
</comment>
<dbReference type="GO" id="GO:0006424">
    <property type="term" value="P:glutamyl-tRNA aminoacylation"/>
    <property type="evidence" value="ECO:0007669"/>
    <property type="project" value="UniProtKB-UniRule"/>
</dbReference>
<dbReference type="NCBIfam" id="TIGR00464">
    <property type="entry name" value="gltX_bact"/>
    <property type="match status" value="1"/>
</dbReference>
<feature type="domain" description="Glutamyl/glutaminyl-tRNA synthetase class Ib catalytic" evidence="8">
    <location>
        <begin position="5"/>
        <end position="321"/>
    </location>
</feature>
<dbReference type="SUPFAM" id="SSF48163">
    <property type="entry name" value="An anticodon-binding domain of class I aminoacyl-tRNA synthetases"/>
    <property type="match status" value="1"/>
</dbReference>
<gene>
    <name evidence="7" type="primary">gltX</name>
    <name evidence="10" type="ORF">HQ497_01470</name>
</gene>
<dbReference type="GO" id="GO:0004818">
    <property type="term" value="F:glutamate-tRNA ligase activity"/>
    <property type="evidence" value="ECO:0007669"/>
    <property type="project" value="UniProtKB-UniRule"/>
</dbReference>
<dbReference type="PANTHER" id="PTHR43311">
    <property type="entry name" value="GLUTAMATE--TRNA LIGASE"/>
    <property type="match status" value="1"/>
</dbReference>
<dbReference type="HAMAP" id="MF_00022">
    <property type="entry name" value="Glu_tRNA_synth_type1"/>
    <property type="match status" value="1"/>
</dbReference>
<evidence type="ECO:0000313" key="10">
    <source>
        <dbReference type="EMBL" id="NQV64009.1"/>
    </source>
</evidence>
<keyword evidence="4 7" id="KW-0067">ATP-binding</keyword>
<comment type="subunit">
    <text evidence="7">Monomer.</text>
</comment>
<dbReference type="InterPro" id="IPR014729">
    <property type="entry name" value="Rossmann-like_a/b/a_fold"/>
</dbReference>
<dbReference type="Gene3D" id="3.40.50.620">
    <property type="entry name" value="HUPs"/>
    <property type="match status" value="1"/>
</dbReference>
<dbReference type="AlphaFoldDB" id="A0A972VTJ9"/>
<dbReference type="GO" id="GO:0000049">
    <property type="term" value="F:tRNA binding"/>
    <property type="evidence" value="ECO:0007669"/>
    <property type="project" value="InterPro"/>
</dbReference>
<dbReference type="GO" id="GO:0005829">
    <property type="term" value="C:cytosol"/>
    <property type="evidence" value="ECO:0007669"/>
    <property type="project" value="TreeGrafter"/>
</dbReference>
<dbReference type="InterPro" id="IPR004527">
    <property type="entry name" value="Glu-tRNA-ligase_bac/mito"/>
</dbReference>
<name>A0A972VTJ9_9GAMM</name>
<dbReference type="PRINTS" id="PR00987">
    <property type="entry name" value="TRNASYNTHGLU"/>
</dbReference>
<dbReference type="Gene3D" id="1.10.10.350">
    <property type="match status" value="1"/>
</dbReference>
<dbReference type="EMBL" id="JABMOJ010000055">
    <property type="protein sequence ID" value="NQV64009.1"/>
    <property type="molecule type" value="Genomic_DNA"/>
</dbReference>
<dbReference type="SUPFAM" id="SSF52374">
    <property type="entry name" value="Nucleotidylyl transferase"/>
    <property type="match status" value="1"/>
</dbReference>
<organism evidence="10 11">
    <name type="scientific">SAR86 cluster bacterium</name>
    <dbReference type="NCBI Taxonomy" id="2030880"/>
    <lineage>
        <taxon>Bacteria</taxon>
        <taxon>Pseudomonadati</taxon>
        <taxon>Pseudomonadota</taxon>
        <taxon>Gammaproteobacteria</taxon>
        <taxon>SAR86 cluster</taxon>
    </lineage>
</organism>
<keyword evidence="5 7" id="KW-0648">Protein biosynthesis</keyword>
<keyword evidence="2 7" id="KW-0436">Ligase</keyword>
<proteinExistence type="inferred from homology"/>
<dbReference type="Pfam" id="PF19269">
    <property type="entry name" value="Anticodon_2"/>
    <property type="match status" value="1"/>
</dbReference>
<keyword evidence="6 7" id="KW-0030">Aminoacyl-tRNA synthetase</keyword>
<evidence type="ECO:0000313" key="11">
    <source>
        <dbReference type="Proteomes" id="UP000754644"/>
    </source>
</evidence>
<feature type="binding site" evidence="7">
    <location>
        <position position="138"/>
    </location>
    <ligand>
        <name>Zn(2+)</name>
        <dbReference type="ChEBI" id="CHEBI:29105"/>
    </ligand>
</feature>
<feature type="binding site" evidence="7">
    <location>
        <position position="136"/>
    </location>
    <ligand>
        <name>Zn(2+)</name>
        <dbReference type="ChEBI" id="CHEBI:29105"/>
    </ligand>
</feature>
<comment type="caution">
    <text evidence="10">The sequence shown here is derived from an EMBL/GenBank/DDBJ whole genome shotgun (WGS) entry which is preliminary data.</text>
</comment>
<dbReference type="InterPro" id="IPR020058">
    <property type="entry name" value="Glu/Gln-tRNA-synth_Ib_cat-dom"/>
</dbReference>
<evidence type="ECO:0000256" key="5">
    <source>
        <dbReference type="ARBA" id="ARBA00022917"/>
    </source>
</evidence>
<reference evidence="10" key="1">
    <citation type="submission" date="2020-05" db="EMBL/GenBank/DDBJ databases">
        <title>Sulfur intermediates as new biogeochemical hubs in an aquatic model microbial ecosystem.</title>
        <authorList>
            <person name="Vigneron A."/>
        </authorList>
    </citation>
    <scope>NUCLEOTIDE SEQUENCE</scope>
    <source>
        <strain evidence="10">Bin.250</strain>
    </source>
</reference>
<sequence>MEARKVRTRVAPSPTGDPHVGTAYMALFSLCFARQHGGQFVLRIEDTDVARSTPESEAKILDSLRWLGLDWDEGPDKGGPYGPYRQSERKAIYGGYAQTLIDAGHAFPCFCTSERLDEMRREQMQRGETARYDGHCMHLPAAEVATRLPNEAHVVRMKVPATGTCIVNDRLRGEIEIDWAQIDMQVLMKTDGNPTYHLAVVVDDHLMEITHIIRGEEWINSAPKHVLLYEYFGWEMPEIIHMPLLRNPDKSKLSKRKNPTSIGFYERMGFLPEAVINYLGMLGWSMPDGEEKFSLQEMIKQFDLSRISLGAPVFDIAKLKWLNGRWLRENLSDEAFADKIIEWAYNRENLLKVIPLIKERVDVFSDVGPMAAFLVDGLPAYDESAFNTKQQSLDEIKRVLQFAVWRAEALSDWQHDTLNQLFVDLAEALTMKIRDVLGPVFVAISGKPVSPPLFDSMALIGPDMSRARLRHAIEVLGGVSKKQLKKLEKEYAGLAA</sequence>
<evidence type="ECO:0000256" key="7">
    <source>
        <dbReference type="HAMAP-Rule" id="MF_00022"/>
    </source>
</evidence>
<dbReference type="GO" id="GO:0008270">
    <property type="term" value="F:zinc ion binding"/>
    <property type="evidence" value="ECO:0007669"/>
    <property type="project" value="UniProtKB-UniRule"/>
</dbReference>
<dbReference type="FunFam" id="3.40.50.620:FF:000045">
    <property type="entry name" value="Glutamate--tRNA ligase, mitochondrial"/>
    <property type="match status" value="1"/>
</dbReference>
<dbReference type="InterPro" id="IPR001412">
    <property type="entry name" value="aa-tRNA-synth_I_CS"/>
</dbReference>
<comment type="cofactor">
    <cofactor evidence="7">
        <name>Zn(2+)</name>
        <dbReference type="ChEBI" id="CHEBI:29105"/>
    </cofactor>
    <text evidence="7">Binds 1 zinc ion per subunit.</text>
</comment>
<evidence type="ECO:0000259" key="8">
    <source>
        <dbReference type="Pfam" id="PF00749"/>
    </source>
</evidence>
<dbReference type="InterPro" id="IPR049940">
    <property type="entry name" value="GluQ/Sye"/>
</dbReference>
<dbReference type="EC" id="6.1.1.17" evidence="7"/>
<dbReference type="Pfam" id="PF00749">
    <property type="entry name" value="tRNA-synt_1c"/>
    <property type="match status" value="1"/>
</dbReference>
<dbReference type="PROSITE" id="PS00178">
    <property type="entry name" value="AA_TRNA_LIGASE_I"/>
    <property type="match status" value="1"/>
</dbReference>
<dbReference type="CDD" id="cd00808">
    <property type="entry name" value="GluRS_core"/>
    <property type="match status" value="1"/>
</dbReference>
<comment type="function">
    <text evidence="7">Catalyzes the attachment of glutamate to tRNA(Glu) in a two-step reaction: glutamate is first activated by ATP to form Glu-AMP and then transferred to the acceptor end of tRNA(Glu).</text>
</comment>
<protein>
    <recommendedName>
        <fullName evidence="7">Glutamate--tRNA ligase</fullName>
        <ecNumber evidence="7">6.1.1.17</ecNumber>
    </recommendedName>
    <alternativeName>
        <fullName evidence="7">Glutamyl-tRNA synthetase</fullName>
        <shortName evidence="7">GluRS</shortName>
    </alternativeName>
</protein>
<evidence type="ECO:0000256" key="6">
    <source>
        <dbReference type="ARBA" id="ARBA00023146"/>
    </source>
</evidence>
<evidence type="ECO:0000256" key="1">
    <source>
        <dbReference type="ARBA" id="ARBA00007894"/>
    </source>
</evidence>
<keyword evidence="7" id="KW-0862">Zinc</keyword>
<dbReference type="InterPro" id="IPR020751">
    <property type="entry name" value="aa-tRNA-synth_I_codon-bd_sub2"/>
</dbReference>
<feature type="binding site" evidence="7">
    <location>
        <position position="111"/>
    </location>
    <ligand>
        <name>Zn(2+)</name>
        <dbReference type="ChEBI" id="CHEBI:29105"/>
    </ligand>
</feature>
<comment type="similarity">
    <text evidence="1 7">Belongs to the class-I aminoacyl-tRNA synthetase family. Glutamate--tRNA ligase type 1 subfamily.</text>
</comment>
<evidence type="ECO:0000259" key="9">
    <source>
        <dbReference type="Pfam" id="PF19269"/>
    </source>
</evidence>
<dbReference type="Proteomes" id="UP000754644">
    <property type="component" value="Unassembled WGS sequence"/>
</dbReference>
<dbReference type="InterPro" id="IPR008925">
    <property type="entry name" value="aa_tRNA-synth_I_cd-bd_sf"/>
</dbReference>
<evidence type="ECO:0000256" key="2">
    <source>
        <dbReference type="ARBA" id="ARBA00022598"/>
    </source>
</evidence>
<comment type="catalytic activity">
    <reaction evidence="7">
        <text>tRNA(Glu) + L-glutamate + ATP = L-glutamyl-tRNA(Glu) + AMP + diphosphate</text>
        <dbReference type="Rhea" id="RHEA:23540"/>
        <dbReference type="Rhea" id="RHEA-COMP:9663"/>
        <dbReference type="Rhea" id="RHEA-COMP:9680"/>
        <dbReference type="ChEBI" id="CHEBI:29985"/>
        <dbReference type="ChEBI" id="CHEBI:30616"/>
        <dbReference type="ChEBI" id="CHEBI:33019"/>
        <dbReference type="ChEBI" id="CHEBI:78442"/>
        <dbReference type="ChEBI" id="CHEBI:78520"/>
        <dbReference type="ChEBI" id="CHEBI:456215"/>
        <dbReference type="EC" id="6.1.1.17"/>
    </reaction>
</comment>
<feature type="short sequence motif" description="'HIGH' region" evidence="7">
    <location>
        <begin position="12"/>
        <end position="22"/>
    </location>
</feature>
<dbReference type="InterPro" id="IPR000924">
    <property type="entry name" value="Glu/Gln-tRNA-synth"/>
</dbReference>
<dbReference type="InterPro" id="IPR045462">
    <property type="entry name" value="aa-tRNA-synth_I_cd-bd"/>
</dbReference>
<keyword evidence="7" id="KW-0963">Cytoplasm</keyword>
<dbReference type="PANTHER" id="PTHR43311:SF2">
    <property type="entry name" value="GLUTAMATE--TRNA LIGASE, MITOCHONDRIAL-RELATED"/>
    <property type="match status" value="1"/>
</dbReference>
<dbReference type="InterPro" id="IPR033910">
    <property type="entry name" value="GluRS_core"/>
</dbReference>